<keyword evidence="11" id="KW-1185">Reference proteome</keyword>
<dbReference type="GO" id="GO:0005261">
    <property type="term" value="F:monoatomic cation channel activity"/>
    <property type="evidence" value="ECO:0007669"/>
    <property type="project" value="TreeGrafter"/>
</dbReference>
<dbReference type="GO" id="GO:1904669">
    <property type="term" value="P:ATP export"/>
    <property type="evidence" value="ECO:0007669"/>
    <property type="project" value="UniProtKB-ARBA"/>
</dbReference>
<keyword evidence="7 9" id="KW-0472">Membrane</keyword>
<evidence type="ECO:0000256" key="9">
    <source>
        <dbReference type="SAM" id="Phobius"/>
    </source>
</evidence>
<keyword evidence="6" id="KW-0406">Ion transport</keyword>
<keyword evidence="4 9" id="KW-0812">Transmembrane</keyword>
<evidence type="ECO:0000256" key="4">
    <source>
        <dbReference type="ARBA" id="ARBA00022692"/>
    </source>
</evidence>
<accession>A0A212C698</accession>
<feature type="transmembrane region" description="Helical" evidence="9">
    <location>
        <begin position="173"/>
        <end position="193"/>
    </location>
</feature>
<dbReference type="Pfam" id="PF14798">
    <property type="entry name" value="Ca_hom_mod"/>
    <property type="match status" value="1"/>
</dbReference>
<reference evidence="10 11" key="1">
    <citation type="journal article" date="2018" name="Mol. Genet. Genomics">
        <title>The red deer Cervus elaphus genome CerEla1.0: sequencing, annotating, genes, and chromosomes.</title>
        <authorList>
            <person name="Bana N.A."/>
            <person name="Nyiri A."/>
            <person name="Nagy J."/>
            <person name="Frank K."/>
            <person name="Nagy T."/>
            <person name="Steger V."/>
            <person name="Schiller M."/>
            <person name="Lakatos P."/>
            <person name="Sugar L."/>
            <person name="Horn P."/>
            <person name="Barta E."/>
            <person name="Orosz L."/>
        </authorList>
    </citation>
    <scope>NUCLEOTIDE SEQUENCE [LARGE SCALE GENOMIC DNA]</scope>
    <source>
        <strain evidence="10">Hungarian</strain>
    </source>
</reference>
<evidence type="ECO:0000256" key="2">
    <source>
        <dbReference type="ARBA" id="ARBA00008497"/>
    </source>
</evidence>
<evidence type="ECO:0000256" key="1">
    <source>
        <dbReference type="ARBA" id="ARBA00004141"/>
    </source>
</evidence>
<evidence type="ECO:0000256" key="8">
    <source>
        <dbReference type="ARBA" id="ARBA00023303"/>
    </source>
</evidence>
<evidence type="ECO:0000313" key="10">
    <source>
        <dbReference type="EMBL" id="OWK01517.1"/>
    </source>
</evidence>
<name>A0A212C698_CEREH</name>
<keyword evidence="3" id="KW-0813">Transport</keyword>
<evidence type="ECO:0000256" key="6">
    <source>
        <dbReference type="ARBA" id="ARBA00023065"/>
    </source>
</evidence>
<dbReference type="EMBL" id="MKHE01000028">
    <property type="protein sequence ID" value="OWK01517.1"/>
    <property type="molecule type" value="Genomic_DNA"/>
</dbReference>
<keyword evidence="8" id="KW-0407">Ion channel</keyword>
<evidence type="ECO:0000256" key="7">
    <source>
        <dbReference type="ARBA" id="ARBA00023136"/>
    </source>
</evidence>
<organism evidence="10 11">
    <name type="scientific">Cervus elaphus hippelaphus</name>
    <name type="common">European red deer</name>
    <dbReference type="NCBI Taxonomy" id="46360"/>
    <lineage>
        <taxon>Eukaryota</taxon>
        <taxon>Metazoa</taxon>
        <taxon>Chordata</taxon>
        <taxon>Craniata</taxon>
        <taxon>Vertebrata</taxon>
        <taxon>Euteleostomi</taxon>
        <taxon>Mammalia</taxon>
        <taxon>Eutheria</taxon>
        <taxon>Laurasiatheria</taxon>
        <taxon>Artiodactyla</taxon>
        <taxon>Ruminantia</taxon>
        <taxon>Pecora</taxon>
        <taxon>Cervidae</taxon>
        <taxon>Cervinae</taxon>
        <taxon>Cervus</taxon>
    </lineage>
</organism>
<comment type="similarity">
    <text evidence="2">Belongs to the CALHM family.</text>
</comment>
<comment type="caution">
    <text evidence="10">The sequence shown here is derived from an EMBL/GenBank/DDBJ whole genome shotgun (WGS) entry which is preliminary data.</text>
</comment>
<sequence length="300" mass="33317">MSPALCDIVSSLQRSGTFINTLIAALTIGGQQLFSSFTFSCPCQAGKNFYYGSAFLIIPALILLVAGFALRSQTWTIASEYCCSCVPQLRKISLLERRLACLHFFGITGRALVAPLTWLAVTLLTGTYYECAASEFASVDHYRAFDNISAGERQEILAGLMLSVFLLNNCVKMLGWILITLATITALVSYSLARCCSPLTALQHRYWTNHLHNERELFEQAAAQHSRLLILQRIKKLFGFIPGNEDVRHIHIPSCQDWREMSVPSFPCMGNDVQGNYSFLGGRVDEDNEEGRSGGIELKP</sequence>
<keyword evidence="5 9" id="KW-1133">Transmembrane helix</keyword>
<feature type="transmembrane region" description="Helical" evidence="9">
    <location>
        <begin position="49"/>
        <end position="70"/>
    </location>
</feature>
<dbReference type="InterPro" id="IPR029569">
    <property type="entry name" value="CALHM"/>
</dbReference>
<protein>
    <submittedName>
        <fullName evidence="10">FAM26D</fullName>
    </submittedName>
</protein>
<gene>
    <name evidence="10" type="ORF">Celaphus_00018829</name>
</gene>
<dbReference type="PANTHER" id="PTHR32261:SF5">
    <property type="entry name" value="CALCIUM HOMEOSTASIS MODULATOR PROTEIN 4"/>
    <property type="match status" value="1"/>
</dbReference>
<dbReference type="OrthoDB" id="9827748at2759"/>
<evidence type="ECO:0000256" key="3">
    <source>
        <dbReference type="ARBA" id="ARBA00022448"/>
    </source>
</evidence>
<evidence type="ECO:0000313" key="11">
    <source>
        <dbReference type="Proteomes" id="UP000242450"/>
    </source>
</evidence>
<evidence type="ECO:0000256" key="5">
    <source>
        <dbReference type="ARBA" id="ARBA00022989"/>
    </source>
</evidence>
<dbReference type="Proteomes" id="UP000242450">
    <property type="component" value="Chromosome 28"/>
</dbReference>
<dbReference type="AlphaFoldDB" id="A0A212C698"/>
<dbReference type="GO" id="GO:0005886">
    <property type="term" value="C:plasma membrane"/>
    <property type="evidence" value="ECO:0007669"/>
    <property type="project" value="TreeGrafter"/>
</dbReference>
<dbReference type="PANTHER" id="PTHR32261">
    <property type="entry name" value="CALCIUM HOMEOSTASIS MODULATOR PROTEIN"/>
    <property type="match status" value="1"/>
</dbReference>
<feature type="transmembrane region" description="Helical" evidence="9">
    <location>
        <begin position="99"/>
        <end position="120"/>
    </location>
</feature>
<proteinExistence type="inferred from homology"/>
<comment type="subcellular location">
    <subcellularLocation>
        <location evidence="1">Membrane</location>
        <topology evidence="1">Multi-pass membrane protein</topology>
    </subcellularLocation>
</comment>